<dbReference type="InterPro" id="IPR003961">
    <property type="entry name" value="FN3_dom"/>
</dbReference>
<proteinExistence type="predicted"/>
<dbReference type="Proteomes" id="UP000326384">
    <property type="component" value="Unassembled WGS sequence"/>
</dbReference>
<feature type="domain" description="Fibronectin type-III" evidence="1">
    <location>
        <begin position="1"/>
        <end position="53"/>
    </location>
</feature>
<organism evidence="2 3">
    <name type="scientific">Chryseobacterium viscerum</name>
    <dbReference type="NCBI Taxonomy" id="1037377"/>
    <lineage>
        <taxon>Bacteria</taxon>
        <taxon>Pseudomonadati</taxon>
        <taxon>Bacteroidota</taxon>
        <taxon>Flavobacteriia</taxon>
        <taxon>Flavobacteriales</taxon>
        <taxon>Weeksellaceae</taxon>
        <taxon>Chryseobacterium group</taxon>
        <taxon>Chryseobacterium</taxon>
    </lineage>
</organism>
<name>A0A5N4BK20_9FLAO</name>
<evidence type="ECO:0000259" key="1">
    <source>
        <dbReference type="PROSITE" id="PS50853"/>
    </source>
</evidence>
<evidence type="ECO:0000313" key="2">
    <source>
        <dbReference type="EMBL" id="KAB1228455.1"/>
    </source>
</evidence>
<reference evidence="2 3" key="1">
    <citation type="journal article" date="2019" name="Stand. Genomic Sci.">
        <title>Draft Whole-Genome Sequence of a Novel Chryseobacterium viscerum Strain Isolated from Fresh Water at Dripping Springs, New Mexico.</title>
        <authorList>
            <person name="Kyndt J.A."/>
            <person name="Moore T.C."/>
        </authorList>
    </citation>
    <scope>NUCLEOTIDE SEQUENCE [LARGE SCALE GENOMIC DNA]</scope>
    <source>
        <strain evidence="2 3">DPS</strain>
    </source>
</reference>
<comment type="caution">
    <text evidence="2">The sequence shown here is derived from an EMBL/GenBank/DDBJ whole genome shotgun (WGS) entry which is preliminary data.</text>
</comment>
<keyword evidence="3" id="KW-1185">Reference proteome</keyword>
<protein>
    <recommendedName>
        <fullName evidence="1">Fibronectin type-III domain-containing protein</fullName>
    </recommendedName>
</protein>
<dbReference type="PROSITE" id="PS50853">
    <property type="entry name" value="FN3"/>
    <property type="match status" value="1"/>
</dbReference>
<sequence>MNWIAFLPNPTSNTFTIPNLDENAEYEAEIRTVCANGEISQPIYHTNALTPPTIQLRWNDNQGTEDRTCTQNACAANVEIFKVDPNNIISKIDILKSLDNGTTWNNFITDISTTTFNDNVSSVGSNKYKAVATYLSGNTVQSNIITYKGESMVEIDQKPDLFITIYKADAGSHYVGQVKFYGLALNTIDGSTITKIEIFCRFRAIGENIWWSTTETILISPPSANVNINKQFPYGFKDSSKYVGTRDWNGADNIMAEFRVYTSSGEIKKFSPNNITIPWYPDYPSSTT</sequence>
<evidence type="ECO:0000313" key="3">
    <source>
        <dbReference type="Proteomes" id="UP000326384"/>
    </source>
</evidence>
<accession>A0A5N4BK20</accession>
<dbReference type="EMBL" id="VTPV01000022">
    <property type="protein sequence ID" value="KAB1228455.1"/>
    <property type="molecule type" value="Genomic_DNA"/>
</dbReference>
<dbReference type="RefSeq" id="WP_152291409.1">
    <property type="nucleotide sequence ID" value="NZ_VTPV01000022.1"/>
</dbReference>
<gene>
    <name evidence="2" type="ORF">F8D52_22530</name>
</gene>